<evidence type="ECO:0000259" key="4">
    <source>
        <dbReference type="Pfam" id="PF00857"/>
    </source>
</evidence>
<accession>A0A409YP70</accession>
<dbReference type="InParanoid" id="A0A409YP70"/>
<protein>
    <recommendedName>
        <fullName evidence="4">Isochorismatase-like domain-containing protein</fullName>
    </recommendedName>
</protein>
<gene>
    <name evidence="5" type="ORF">CVT24_013123</name>
</gene>
<feature type="domain" description="Isochorismatase-like" evidence="4">
    <location>
        <begin position="46"/>
        <end position="192"/>
    </location>
</feature>
<comment type="caution">
    <text evidence="5">The sequence shown here is derived from an EMBL/GenBank/DDBJ whole genome shotgun (WGS) entry which is preliminary data.</text>
</comment>
<evidence type="ECO:0000256" key="2">
    <source>
        <dbReference type="ARBA" id="ARBA00022801"/>
    </source>
</evidence>
<organism evidence="5 6">
    <name type="scientific">Panaeolus cyanescens</name>
    <dbReference type="NCBI Taxonomy" id="181874"/>
    <lineage>
        <taxon>Eukaryota</taxon>
        <taxon>Fungi</taxon>
        <taxon>Dikarya</taxon>
        <taxon>Basidiomycota</taxon>
        <taxon>Agaricomycotina</taxon>
        <taxon>Agaricomycetes</taxon>
        <taxon>Agaricomycetidae</taxon>
        <taxon>Agaricales</taxon>
        <taxon>Agaricineae</taxon>
        <taxon>Galeropsidaceae</taxon>
        <taxon>Panaeolus</taxon>
    </lineage>
</organism>
<keyword evidence="2" id="KW-0378">Hydrolase</keyword>
<name>A0A409YP70_9AGAR</name>
<dbReference type="EMBL" id="NHTK01000935">
    <property type="protein sequence ID" value="PPR04524.1"/>
    <property type="molecule type" value="Genomic_DNA"/>
</dbReference>
<dbReference type="InterPro" id="IPR050272">
    <property type="entry name" value="Isochorismatase-like_hydrls"/>
</dbReference>
<dbReference type="OrthoDB" id="167809at2759"/>
<dbReference type="PANTHER" id="PTHR43540">
    <property type="entry name" value="PEROXYUREIDOACRYLATE/UREIDOACRYLATE AMIDOHYDROLASE-RELATED"/>
    <property type="match status" value="1"/>
</dbReference>
<dbReference type="Pfam" id="PF00857">
    <property type="entry name" value="Isochorismatase"/>
    <property type="match status" value="1"/>
</dbReference>
<dbReference type="InterPro" id="IPR000868">
    <property type="entry name" value="Isochorismatase-like_dom"/>
</dbReference>
<evidence type="ECO:0000256" key="3">
    <source>
        <dbReference type="SAM" id="MobiDB-lite"/>
    </source>
</evidence>
<dbReference type="Gene3D" id="3.40.50.850">
    <property type="entry name" value="Isochorismatase-like"/>
    <property type="match status" value="1"/>
</dbReference>
<feature type="region of interest" description="Disordered" evidence="3">
    <location>
        <begin position="1"/>
        <end position="36"/>
    </location>
</feature>
<keyword evidence="6" id="KW-1185">Reference proteome</keyword>
<dbReference type="Proteomes" id="UP000284842">
    <property type="component" value="Unassembled WGS sequence"/>
</dbReference>
<dbReference type="AlphaFoldDB" id="A0A409YP70"/>
<feature type="compositionally biased region" description="Low complexity" evidence="3">
    <location>
        <begin position="1"/>
        <end position="34"/>
    </location>
</feature>
<reference evidence="5 6" key="1">
    <citation type="journal article" date="2018" name="Evol. Lett.">
        <title>Horizontal gene cluster transfer increased hallucinogenic mushroom diversity.</title>
        <authorList>
            <person name="Reynolds H.T."/>
            <person name="Vijayakumar V."/>
            <person name="Gluck-Thaler E."/>
            <person name="Korotkin H.B."/>
            <person name="Matheny P.B."/>
            <person name="Slot J.C."/>
        </authorList>
    </citation>
    <scope>NUCLEOTIDE SEQUENCE [LARGE SCALE GENOMIC DNA]</scope>
    <source>
        <strain evidence="5 6">2629</strain>
    </source>
</reference>
<evidence type="ECO:0000256" key="1">
    <source>
        <dbReference type="ARBA" id="ARBA00006336"/>
    </source>
</evidence>
<evidence type="ECO:0000313" key="6">
    <source>
        <dbReference type="Proteomes" id="UP000284842"/>
    </source>
</evidence>
<dbReference type="STRING" id="181874.A0A409YP70"/>
<proteinExistence type="inferred from homology"/>
<evidence type="ECO:0000313" key="5">
    <source>
        <dbReference type="EMBL" id="PPR04524.1"/>
    </source>
</evidence>
<sequence>MDLHSLSTHSPTNTSSTRTTTPISCTSTTSSTPSLPIHVINEPHRVLLLLDCQAGMLAPPPIGVPNAQSVRKNIAEVLEEARRARPPPLILHVRNNGDVGEPDEPGTEGWELVFRPITDSKQEEEGGYKELVIDKRKNNAFRGTPLAELVPATAELVVVGFQTDHSIRATCQEGVKRGNEVLLIRGAHATHDRIEVLYGGGTTPASRIEGEVESELEDLGVHILDMKDLPGIFMDR</sequence>
<dbReference type="SUPFAM" id="SSF52499">
    <property type="entry name" value="Isochorismatase-like hydrolases"/>
    <property type="match status" value="1"/>
</dbReference>
<comment type="similarity">
    <text evidence="1">Belongs to the isochorismatase family.</text>
</comment>
<dbReference type="InterPro" id="IPR036380">
    <property type="entry name" value="Isochorismatase-like_sf"/>
</dbReference>
<dbReference type="GO" id="GO:0016787">
    <property type="term" value="F:hydrolase activity"/>
    <property type="evidence" value="ECO:0007669"/>
    <property type="project" value="UniProtKB-KW"/>
</dbReference>